<sequence length="292" mass="33484">MSYLNMEKSKGTHRITYPTLKTVTASIFCLVLNVLSVILLHQLIHKQFGPVNFMILENPHRQNSVGCESPAFVVSRPYGAVAMYVFILFCVTTALAAEFTLPGECPDVKLQENLHYTKFSGVWYNVASYASDGRPIYDCATLDFQEDNVGYTLRETYVSSDQENKTQKSYLARVDPTFDAGNKAQFIVSHEDGDKVLQFPFFILSTDYDNYAIAYTCKTMKKKTRTHYVFTWILTRTKEKLQGDTLKMVENTLSKYSELAEHRQAFVFKDFSEASCAYSSKFETDFFTSNFW</sequence>
<dbReference type="GO" id="GO:0005737">
    <property type="term" value="C:cytoplasm"/>
    <property type="evidence" value="ECO:0007669"/>
    <property type="project" value="TreeGrafter"/>
</dbReference>
<feature type="transmembrane region" description="Helical" evidence="1">
    <location>
        <begin position="81"/>
        <end position="101"/>
    </location>
</feature>
<dbReference type="PANTHER" id="PTHR10612">
    <property type="entry name" value="APOLIPOPROTEIN D"/>
    <property type="match status" value="1"/>
</dbReference>
<keyword evidence="1" id="KW-0472">Membrane</keyword>
<dbReference type="GO" id="GO:0006629">
    <property type="term" value="P:lipid metabolic process"/>
    <property type="evidence" value="ECO:0007669"/>
    <property type="project" value="TreeGrafter"/>
</dbReference>
<feature type="transmembrane region" description="Helical" evidence="1">
    <location>
        <begin position="20"/>
        <end position="44"/>
    </location>
</feature>
<organism evidence="3 4">
    <name type="scientific">Manduca sexta</name>
    <name type="common">Tobacco hawkmoth</name>
    <name type="synonym">Tobacco hornworm</name>
    <dbReference type="NCBI Taxonomy" id="7130"/>
    <lineage>
        <taxon>Eukaryota</taxon>
        <taxon>Metazoa</taxon>
        <taxon>Ecdysozoa</taxon>
        <taxon>Arthropoda</taxon>
        <taxon>Hexapoda</taxon>
        <taxon>Insecta</taxon>
        <taxon>Pterygota</taxon>
        <taxon>Neoptera</taxon>
        <taxon>Endopterygota</taxon>
        <taxon>Lepidoptera</taxon>
        <taxon>Glossata</taxon>
        <taxon>Ditrysia</taxon>
        <taxon>Bombycoidea</taxon>
        <taxon>Sphingidae</taxon>
        <taxon>Sphinginae</taxon>
        <taxon>Sphingini</taxon>
        <taxon>Manduca</taxon>
    </lineage>
</organism>
<accession>A0A922CR12</accession>
<dbReference type="InterPro" id="IPR000566">
    <property type="entry name" value="Lipocln_cytosolic_FA-bd_dom"/>
</dbReference>
<feature type="domain" description="Lipocalin/cytosolic fatty-acid binding" evidence="2">
    <location>
        <begin position="120"/>
        <end position="239"/>
    </location>
</feature>
<name>A0A922CR12_MANSE</name>
<evidence type="ECO:0000259" key="2">
    <source>
        <dbReference type="Pfam" id="PF00061"/>
    </source>
</evidence>
<evidence type="ECO:0000256" key="1">
    <source>
        <dbReference type="SAM" id="Phobius"/>
    </source>
</evidence>
<dbReference type="Proteomes" id="UP000791440">
    <property type="component" value="Unassembled WGS sequence"/>
</dbReference>
<dbReference type="Pfam" id="PF00061">
    <property type="entry name" value="Lipocalin"/>
    <property type="match status" value="1"/>
</dbReference>
<dbReference type="EMBL" id="JH668487">
    <property type="protein sequence ID" value="KAG6455302.1"/>
    <property type="molecule type" value="Genomic_DNA"/>
</dbReference>
<evidence type="ECO:0000313" key="4">
    <source>
        <dbReference type="Proteomes" id="UP000791440"/>
    </source>
</evidence>
<dbReference type="GO" id="GO:0000302">
    <property type="term" value="P:response to reactive oxygen species"/>
    <property type="evidence" value="ECO:0007669"/>
    <property type="project" value="TreeGrafter"/>
</dbReference>
<dbReference type="PANTHER" id="PTHR10612:SF34">
    <property type="entry name" value="APOLIPOPROTEIN D"/>
    <property type="match status" value="1"/>
</dbReference>
<reference evidence="3" key="1">
    <citation type="journal article" date="2016" name="Insect Biochem. Mol. Biol.">
        <title>Multifaceted biological insights from a draft genome sequence of the tobacco hornworm moth, Manduca sexta.</title>
        <authorList>
            <person name="Kanost M.R."/>
            <person name="Arrese E.L."/>
            <person name="Cao X."/>
            <person name="Chen Y.R."/>
            <person name="Chellapilla S."/>
            <person name="Goldsmith M.R."/>
            <person name="Grosse-Wilde E."/>
            <person name="Heckel D.G."/>
            <person name="Herndon N."/>
            <person name="Jiang H."/>
            <person name="Papanicolaou A."/>
            <person name="Qu J."/>
            <person name="Soulages J.L."/>
            <person name="Vogel H."/>
            <person name="Walters J."/>
            <person name="Waterhouse R.M."/>
            <person name="Ahn S.J."/>
            <person name="Almeida F.C."/>
            <person name="An C."/>
            <person name="Aqrawi P."/>
            <person name="Bretschneider A."/>
            <person name="Bryant W.B."/>
            <person name="Bucks S."/>
            <person name="Chao H."/>
            <person name="Chevignon G."/>
            <person name="Christen J.M."/>
            <person name="Clarke D.F."/>
            <person name="Dittmer N.T."/>
            <person name="Ferguson L.C.F."/>
            <person name="Garavelou S."/>
            <person name="Gordon K.H.J."/>
            <person name="Gunaratna R.T."/>
            <person name="Han Y."/>
            <person name="Hauser F."/>
            <person name="He Y."/>
            <person name="Heidel-Fischer H."/>
            <person name="Hirsh A."/>
            <person name="Hu Y."/>
            <person name="Jiang H."/>
            <person name="Kalra D."/>
            <person name="Klinner C."/>
            <person name="Konig C."/>
            <person name="Kovar C."/>
            <person name="Kroll A.R."/>
            <person name="Kuwar S.S."/>
            <person name="Lee S.L."/>
            <person name="Lehman R."/>
            <person name="Li K."/>
            <person name="Li Z."/>
            <person name="Liang H."/>
            <person name="Lovelace S."/>
            <person name="Lu Z."/>
            <person name="Mansfield J.H."/>
            <person name="McCulloch K.J."/>
            <person name="Mathew T."/>
            <person name="Morton B."/>
            <person name="Muzny D.M."/>
            <person name="Neunemann D."/>
            <person name="Ongeri F."/>
            <person name="Pauchet Y."/>
            <person name="Pu L.L."/>
            <person name="Pyrousis I."/>
            <person name="Rao X.J."/>
            <person name="Redding A."/>
            <person name="Roesel C."/>
            <person name="Sanchez-Gracia A."/>
            <person name="Schaack S."/>
            <person name="Shukla A."/>
            <person name="Tetreau G."/>
            <person name="Wang Y."/>
            <person name="Xiong G.H."/>
            <person name="Traut W."/>
            <person name="Walsh T.K."/>
            <person name="Worley K.C."/>
            <person name="Wu D."/>
            <person name="Wu W."/>
            <person name="Wu Y.Q."/>
            <person name="Zhang X."/>
            <person name="Zou Z."/>
            <person name="Zucker H."/>
            <person name="Briscoe A.D."/>
            <person name="Burmester T."/>
            <person name="Clem R.J."/>
            <person name="Feyereisen R."/>
            <person name="Grimmelikhuijzen C.J.P."/>
            <person name="Hamodrakas S.J."/>
            <person name="Hansson B.S."/>
            <person name="Huguet E."/>
            <person name="Jermiin L.S."/>
            <person name="Lan Q."/>
            <person name="Lehman H.K."/>
            <person name="Lorenzen M."/>
            <person name="Merzendorfer H."/>
            <person name="Michalopoulos I."/>
            <person name="Morton D.B."/>
            <person name="Muthukrishnan S."/>
            <person name="Oakeshott J.G."/>
            <person name="Palmer W."/>
            <person name="Park Y."/>
            <person name="Passarelli A.L."/>
            <person name="Rozas J."/>
            <person name="Schwartz L.M."/>
            <person name="Smith W."/>
            <person name="Southgate A."/>
            <person name="Vilcinskas A."/>
            <person name="Vogt R."/>
            <person name="Wang P."/>
            <person name="Werren J."/>
            <person name="Yu X.Q."/>
            <person name="Zhou J.J."/>
            <person name="Brown S.J."/>
            <person name="Scherer S.E."/>
            <person name="Richards S."/>
            <person name="Blissard G.W."/>
        </authorList>
    </citation>
    <scope>NUCLEOTIDE SEQUENCE</scope>
</reference>
<protein>
    <recommendedName>
        <fullName evidence="2">Lipocalin/cytosolic fatty-acid binding domain-containing protein</fullName>
    </recommendedName>
</protein>
<keyword evidence="1" id="KW-0812">Transmembrane</keyword>
<keyword evidence="4" id="KW-1185">Reference proteome</keyword>
<comment type="caution">
    <text evidence="3">The sequence shown here is derived from an EMBL/GenBank/DDBJ whole genome shotgun (WGS) entry which is preliminary data.</text>
</comment>
<evidence type="ECO:0000313" key="3">
    <source>
        <dbReference type="EMBL" id="KAG6455302.1"/>
    </source>
</evidence>
<reference evidence="3" key="2">
    <citation type="submission" date="2020-12" db="EMBL/GenBank/DDBJ databases">
        <authorList>
            <person name="Kanost M."/>
        </authorList>
    </citation>
    <scope>NUCLEOTIDE SEQUENCE</scope>
</reference>
<proteinExistence type="predicted"/>
<keyword evidence="1" id="KW-1133">Transmembrane helix</keyword>
<dbReference type="AlphaFoldDB" id="A0A922CR12"/>
<gene>
    <name evidence="3" type="ORF">O3G_MSEX009122</name>
</gene>